<dbReference type="GeneID" id="26647347"/>
<dbReference type="EMBL" id="KT381880">
    <property type="protein sequence ID" value="ALF01851.1"/>
    <property type="molecule type" value="Genomic_DNA"/>
</dbReference>
<evidence type="ECO:0000313" key="1">
    <source>
        <dbReference type="EMBL" id="ALF01851.1"/>
    </source>
</evidence>
<evidence type="ECO:0000313" key="2">
    <source>
        <dbReference type="Proteomes" id="UP000201970"/>
    </source>
</evidence>
<sequence>MIFTHTGMVDSNKTGRRRIPLMKSGKYWKSEEHKFDHNGNAFGPYDARLKLDSIKEIKS</sequence>
<dbReference type="RefSeq" id="YP_009194977.1">
    <property type="nucleotide sequence ID" value="NC_028755.1"/>
</dbReference>
<keyword evidence="2" id="KW-1185">Reference proteome</keyword>
<name>A0A0M4RDR5_9CAUD</name>
<dbReference type="Proteomes" id="UP000201970">
    <property type="component" value="Segment"/>
</dbReference>
<proteinExistence type="predicted"/>
<gene>
    <name evidence="1" type="ORF">CPT_Margaery162</name>
</gene>
<accession>A0A0M4RDR5</accession>
<dbReference type="KEGG" id="vg:26647347"/>
<reference evidence="1 2" key="1">
    <citation type="submission" date="2015-08" db="EMBL/GenBank/DDBJ databases">
        <title>The Complete Genome of Citrobacter freundii Myophage Margaery.</title>
        <authorList>
            <person name="Yi D."/>
            <person name="Cadungog J.N."/>
            <person name="Cahill J.L."/>
            <person name="Rasche E.S."/>
            <person name="Everett G.F.K."/>
        </authorList>
    </citation>
    <scope>NUCLEOTIDE SEQUENCE [LARGE SCALE GENOMIC DNA]</scope>
</reference>
<protein>
    <submittedName>
        <fullName evidence="1">Uncharacterized protein</fullName>
    </submittedName>
</protein>
<organism evidence="1 2">
    <name type="scientific">Citrobacter phage Margaery</name>
    <dbReference type="NCBI Taxonomy" id="1701810"/>
    <lineage>
        <taxon>Viruses</taxon>
        <taxon>Duplodnaviria</taxon>
        <taxon>Heunggongvirae</taxon>
        <taxon>Uroviricota</taxon>
        <taxon>Caudoviricetes</taxon>
        <taxon>Pantevenvirales</taxon>
        <taxon>Straboviridae</taxon>
        <taxon>Pseudotevenvirus</taxon>
        <taxon>Pseudotevenvirus margaery</taxon>
    </lineage>
</organism>